<dbReference type="InterPro" id="IPR007540">
    <property type="entry name" value="Fimbrial_CS1-type"/>
</dbReference>
<evidence type="ECO:0008006" key="4">
    <source>
        <dbReference type="Google" id="ProtNLM"/>
    </source>
</evidence>
<dbReference type="EMBL" id="PYLZ01000009">
    <property type="protein sequence ID" value="PSW23182.1"/>
    <property type="molecule type" value="Genomic_DNA"/>
</dbReference>
<protein>
    <recommendedName>
        <fullName evidence="4">Fimbrial protein</fullName>
    </recommendedName>
</protein>
<keyword evidence="3" id="KW-1185">Reference proteome</keyword>
<evidence type="ECO:0000313" key="3">
    <source>
        <dbReference type="Proteomes" id="UP000240481"/>
    </source>
</evidence>
<evidence type="ECO:0000313" key="2">
    <source>
        <dbReference type="EMBL" id="PSW23182.1"/>
    </source>
</evidence>
<dbReference type="Gene3D" id="2.60.40.2040">
    <property type="entry name" value="CFA/I fimbrial subunit E, pilin domain"/>
    <property type="match status" value="1"/>
</dbReference>
<dbReference type="GO" id="GO:0009289">
    <property type="term" value="C:pilus"/>
    <property type="evidence" value="ECO:0007669"/>
    <property type="project" value="InterPro"/>
</dbReference>
<organism evidence="2 3">
    <name type="scientific">Photobacterium swingsii</name>
    <dbReference type="NCBI Taxonomy" id="680026"/>
    <lineage>
        <taxon>Bacteria</taxon>
        <taxon>Pseudomonadati</taxon>
        <taxon>Pseudomonadota</taxon>
        <taxon>Gammaproteobacteria</taxon>
        <taxon>Vibrionales</taxon>
        <taxon>Vibrionaceae</taxon>
        <taxon>Photobacterium</taxon>
    </lineage>
</organism>
<reference evidence="2 3" key="1">
    <citation type="submission" date="2018-01" db="EMBL/GenBank/DDBJ databases">
        <title>Whole genome sequencing of Histamine producing bacteria.</title>
        <authorList>
            <person name="Butler K."/>
        </authorList>
    </citation>
    <scope>NUCLEOTIDE SEQUENCE [LARGE SCALE GENOMIC DNA]</scope>
    <source>
        <strain evidence="2 3">DSM 24669</strain>
    </source>
</reference>
<dbReference type="Proteomes" id="UP000240481">
    <property type="component" value="Unassembled WGS sequence"/>
</dbReference>
<comment type="caution">
    <text evidence="2">The sequence shown here is derived from an EMBL/GenBank/DDBJ whole genome shotgun (WGS) entry which is preliminary data.</text>
</comment>
<feature type="chain" id="PRO_5030009021" description="Fimbrial protein" evidence="1">
    <location>
        <begin position="23"/>
        <end position="175"/>
    </location>
</feature>
<dbReference type="Pfam" id="PF04449">
    <property type="entry name" value="Fimbrial_CS1"/>
    <property type="match status" value="1"/>
</dbReference>
<feature type="signal peptide" evidence="1">
    <location>
        <begin position="1"/>
        <end position="22"/>
    </location>
</feature>
<evidence type="ECO:0000256" key="1">
    <source>
        <dbReference type="SAM" id="SignalP"/>
    </source>
</evidence>
<proteinExistence type="predicted"/>
<dbReference type="STRING" id="680026.AB733_19235"/>
<dbReference type="AlphaFoldDB" id="A0A0J8V7T5"/>
<keyword evidence="1" id="KW-0732">Signal</keyword>
<accession>A0A0J8V7T5</accession>
<dbReference type="RefSeq" id="WP_048900242.1">
    <property type="nucleotide sequence ID" value="NZ_AP024852.1"/>
</dbReference>
<gene>
    <name evidence="2" type="ORF">C9I94_16280</name>
</gene>
<name>A0A0J8V7T5_9GAMM</name>
<sequence>MSQLKRNVIAASLAAAGMFAVAAPSMAAKSAPQEIKVKATVGSYMDWKRVDGVAWTESMQLTHVAKMTTGQPNGHFQDFEVDTIVKPASAGKKVSFTLKDELTLVNNGQEIKDFTISVGGVPLVKNSAKVIVAENESGVVGVGKTLKVTQTASTIPALKKGKYVGYASIVLEGEA</sequence>